<evidence type="ECO:0000313" key="6">
    <source>
        <dbReference type="EMBL" id="CAH0991997.1"/>
    </source>
</evidence>
<keyword evidence="2 4" id="KW-0238">DNA-binding</keyword>
<dbReference type="InterPro" id="IPR009057">
    <property type="entry name" value="Homeodomain-like_sf"/>
</dbReference>
<dbReference type="Pfam" id="PF00440">
    <property type="entry name" value="TetR_N"/>
    <property type="match status" value="1"/>
</dbReference>
<keyword evidence="3" id="KW-0804">Transcription</keyword>
<dbReference type="PROSITE" id="PS50977">
    <property type="entry name" value="HTH_TETR_2"/>
    <property type="match status" value="1"/>
</dbReference>
<dbReference type="Gene3D" id="1.10.357.10">
    <property type="entry name" value="Tetracycline Repressor, domain 2"/>
    <property type="match status" value="1"/>
</dbReference>
<name>A0ABM9AFM3_9GAMM</name>
<evidence type="ECO:0000256" key="2">
    <source>
        <dbReference type="ARBA" id="ARBA00023125"/>
    </source>
</evidence>
<dbReference type="Proteomes" id="UP000838100">
    <property type="component" value="Unassembled WGS sequence"/>
</dbReference>
<accession>A0ABM9AFM3</accession>
<evidence type="ECO:0000256" key="4">
    <source>
        <dbReference type="PROSITE-ProRule" id="PRU00335"/>
    </source>
</evidence>
<keyword evidence="1" id="KW-0805">Transcription regulation</keyword>
<proteinExistence type="predicted"/>
<dbReference type="InterPro" id="IPR050109">
    <property type="entry name" value="HTH-type_TetR-like_transc_reg"/>
</dbReference>
<dbReference type="PANTHER" id="PTHR30055:SF234">
    <property type="entry name" value="HTH-TYPE TRANSCRIPTIONAL REGULATOR BETI"/>
    <property type="match status" value="1"/>
</dbReference>
<evidence type="ECO:0000259" key="5">
    <source>
        <dbReference type="PROSITE" id="PS50977"/>
    </source>
</evidence>
<evidence type="ECO:0000256" key="1">
    <source>
        <dbReference type="ARBA" id="ARBA00023015"/>
    </source>
</evidence>
<dbReference type="RefSeq" id="WP_290368501.1">
    <property type="nucleotide sequence ID" value="NZ_CAKLPX010000002.1"/>
</dbReference>
<keyword evidence="7" id="KW-1185">Reference proteome</keyword>
<dbReference type="PRINTS" id="PR00455">
    <property type="entry name" value="HTHTETR"/>
</dbReference>
<gene>
    <name evidence="6" type="ORF">SIN8267_02112</name>
</gene>
<dbReference type="SUPFAM" id="SSF46689">
    <property type="entry name" value="Homeodomain-like"/>
    <property type="match status" value="1"/>
</dbReference>
<feature type="DNA-binding region" description="H-T-H motif" evidence="4">
    <location>
        <begin position="43"/>
        <end position="62"/>
    </location>
</feature>
<evidence type="ECO:0000313" key="7">
    <source>
        <dbReference type="Proteomes" id="UP000838100"/>
    </source>
</evidence>
<organism evidence="6 7">
    <name type="scientific">Sinobacterium norvegicum</name>
    <dbReference type="NCBI Taxonomy" id="1641715"/>
    <lineage>
        <taxon>Bacteria</taxon>
        <taxon>Pseudomonadati</taxon>
        <taxon>Pseudomonadota</taxon>
        <taxon>Gammaproteobacteria</taxon>
        <taxon>Cellvibrionales</taxon>
        <taxon>Spongiibacteraceae</taxon>
        <taxon>Sinobacterium</taxon>
    </lineage>
</organism>
<reference evidence="6" key="1">
    <citation type="submission" date="2021-12" db="EMBL/GenBank/DDBJ databases">
        <authorList>
            <person name="Rodrigo-Torres L."/>
            <person name="Arahal R. D."/>
            <person name="Lucena T."/>
        </authorList>
    </citation>
    <scope>NUCLEOTIDE SEQUENCE</scope>
    <source>
        <strain evidence="6">CECT 8267</strain>
    </source>
</reference>
<dbReference type="PANTHER" id="PTHR30055">
    <property type="entry name" value="HTH-TYPE TRANSCRIPTIONAL REGULATOR RUTR"/>
    <property type="match status" value="1"/>
</dbReference>
<dbReference type="EMBL" id="CAKLPX010000002">
    <property type="protein sequence ID" value="CAH0991997.1"/>
    <property type="molecule type" value="Genomic_DNA"/>
</dbReference>
<comment type="caution">
    <text evidence="6">The sequence shown here is derived from an EMBL/GenBank/DDBJ whole genome shotgun (WGS) entry which is preliminary data.</text>
</comment>
<feature type="domain" description="HTH tetR-type" evidence="5">
    <location>
        <begin position="20"/>
        <end position="80"/>
    </location>
</feature>
<dbReference type="InterPro" id="IPR001647">
    <property type="entry name" value="HTH_TetR"/>
</dbReference>
<evidence type="ECO:0000256" key="3">
    <source>
        <dbReference type="ARBA" id="ARBA00023163"/>
    </source>
</evidence>
<protein>
    <recommendedName>
        <fullName evidence="5">HTH tetR-type domain-containing protein</fullName>
    </recommendedName>
</protein>
<sequence>MKTNQQITSLNEEARLTKGERTAQRILDSAEKCFAQYGYTGTSLRQVAAEVGIKEPGLYRHFANKEALYRQMLERALRPIADTMEVLLDEQVGIDGLQFLPEKMFILLGQSPQVAVLLQQAVAHSRSMQQQDSFIAAWLAELISQGRRLFIHSSGKEVDDADVVLKIINLFNLCTGFYASAALMMELLPEDVSTDDLMQRQRQILGRMAAAL</sequence>